<comment type="caution">
    <text evidence="1">The sequence shown here is derived from an EMBL/GenBank/DDBJ whole genome shotgun (WGS) entry which is preliminary data.</text>
</comment>
<reference evidence="1 2" key="1">
    <citation type="journal article" date="2012" name="Eukaryot. Cell">
        <title>Draft genome sequence of Wickerhamomyces ciferrii NRRL Y-1031 F-60-10.</title>
        <authorList>
            <person name="Schneider J."/>
            <person name="Andrea H."/>
            <person name="Blom J."/>
            <person name="Jaenicke S."/>
            <person name="Ruckert C."/>
            <person name="Schorsch C."/>
            <person name="Szczepanowski R."/>
            <person name="Farwick M."/>
            <person name="Goesmann A."/>
            <person name="Puhler A."/>
            <person name="Schaffer S."/>
            <person name="Tauch A."/>
            <person name="Kohler T."/>
            <person name="Brinkrolf K."/>
        </authorList>
    </citation>
    <scope>NUCLEOTIDE SEQUENCE [LARGE SCALE GENOMIC DNA]</scope>
    <source>
        <strain evidence="2">ATCC 14091 / BCRC 22168 / CBS 111 / JCM 3599 / NBRC 0793 / NRRL Y-1031 F-60-10</strain>
    </source>
</reference>
<dbReference type="Pfam" id="PF10448">
    <property type="entry name" value="POC3_POC4"/>
    <property type="match status" value="1"/>
</dbReference>
<evidence type="ECO:0000313" key="2">
    <source>
        <dbReference type="Proteomes" id="UP000009328"/>
    </source>
</evidence>
<proteinExistence type="predicted"/>
<keyword evidence="2" id="KW-1185">Reference proteome</keyword>
<accession>K0KMZ0</accession>
<dbReference type="Proteomes" id="UP000009328">
    <property type="component" value="Unassembled WGS sequence"/>
</dbReference>
<dbReference type="InterPro" id="IPR018854">
    <property type="entry name" value="Psome_chaperone_3/4"/>
</dbReference>
<protein>
    <submittedName>
        <fullName evidence="1">Uncharacterized protein</fullName>
    </submittedName>
</protein>
<dbReference type="EMBL" id="CAIF01000257">
    <property type="protein sequence ID" value="CCH46640.1"/>
    <property type="molecule type" value="Genomic_DNA"/>
</dbReference>
<name>K0KMZ0_WICCF</name>
<organism evidence="1 2">
    <name type="scientific">Wickerhamomyces ciferrii (strain ATCC 14091 / BCRC 22168 / CBS 111 / JCM 3599 / NBRC 0793 / NRRL Y-1031 F-60-10)</name>
    <name type="common">Yeast</name>
    <name type="synonym">Pichia ciferrii</name>
    <dbReference type="NCBI Taxonomy" id="1206466"/>
    <lineage>
        <taxon>Eukaryota</taxon>
        <taxon>Fungi</taxon>
        <taxon>Dikarya</taxon>
        <taxon>Ascomycota</taxon>
        <taxon>Saccharomycotina</taxon>
        <taxon>Saccharomycetes</taxon>
        <taxon>Phaffomycetales</taxon>
        <taxon>Wickerhamomycetaceae</taxon>
        <taxon>Wickerhamomyces</taxon>
    </lineage>
</organism>
<dbReference type="AlphaFoldDB" id="K0KMZ0"/>
<gene>
    <name evidence="1" type="ORF">BN7_6235</name>
</gene>
<evidence type="ECO:0000313" key="1">
    <source>
        <dbReference type="EMBL" id="CCH46640.1"/>
    </source>
</evidence>
<sequence>MSSTTTVSTELSPSFGDPFQASITIPTKRPSTTEKNKIPITVFISKTGPDTPFGCYIYSIIHPKTSEVFQTILNNSNEGLLDITKKLSNVLCKKFQSPTYVNVNGYFDLYDYLGVIKAITEFIEEKYTELESEKA</sequence>
<dbReference type="Gene3D" id="3.30.230.100">
    <property type="match status" value="1"/>
</dbReference>
<dbReference type="InParanoid" id="K0KMZ0"/>
<dbReference type="HOGENOM" id="CLU_133955_0_0_1"/>